<keyword evidence="8" id="KW-1185">Reference proteome</keyword>
<evidence type="ECO:0000256" key="5">
    <source>
        <dbReference type="SAM" id="MobiDB-lite"/>
    </source>
</evidence>
<evidence type="ECO:0000256" key="6">
    <source>
        <dbReference type="SAM" id="Phobius"/>
    </source>
</evidence>
<dbReference type="PRINTS" id="PR02001">
    <property type="entry name" value="GCR1CAMPR"/>
</dbReference>
<organism evidence="7 8">
    <name type="scientific">Batillaria attramentaria</name>
    <dbReference type="NCBI Taxonomy" id="370345"/>
    <lineage>
        <taxon>Eukaryota</taxon>
        <taxon>Metazoa</taxon>
        <taxon>Spiralia</taxon>
        <taxon>Lophotrochozoa</taxon>
        <taxon>Mollusca</taxon>
        <taxon>Gastropoda</taxon>
        <taxon>Caenogastropoda</taxon>
        <taxon>Sorbeoconcha</taxon>
        <taxon>Cerithioidea</taxon>
        <taxon>Batillariidae</taxon>
        <taxon>Batillaria</taxon>
    </lineage>
</organism>
<dbReference type="InterPro" id="IPR022343">
    <property type="entry name" value="GCR1-cAMP_receptor"/>
</dbReference>
<feature type="transmembrane region" description="Helical" evidence="6">
    <location>
        <begin position="87"/>
        <end position="110"/>
    </location>
</feature>
<feature type="transmembrane region" description="Helical" evidence="6">
    <location>
        <begin position="226"/>
        <end position="249"/>
    </location>
</feature>
<feature type="region of interest" description="Disordered" evidence="5">
    <location>
        <begin position="263"/>
        <end position="299"/>
    </location>
</feature>
<protein>
    <recommendedName>
        <fullName evidence="9">G-protein coupled receptors family 2 profile 2 domain-containing protein</fullName>
    </recommendedName>
</protein>
<dbReference type="PANTHER" id="PTHR23112:SF47">
    <property type="entry name" value="G-PROTEIN COUPLED RECEPTOR 157"/>
    <property type="match status" value="1"/>
</dbReference>
<evidence type="ECO:0000256" key="4">
    <source>
        <dbReference type="ARBA" id="ARBA00023136"/>
    </source>
</evidence>
<feature type="transmembrane region" description="Helical" evidence="6">
    <location>
        <begin position="44"/>
        <end position="67"/>
    </location>
</feature>
<gene>
    <name evidence="7" type="ORF">BaRGS_00012722</name>
</gene>
<feature type="transmembrane region" description="Helical" evidence="6">
    <location>
        <begin position="6"/>
        <end position="32"/>
    </location>
</feature>
<feature type="compositionally biased region" description="Polar residues" evidence="5">
    <location>
        <begin position="266"/>
        <end position="276"/>
    </location>
</feature>
<dbReference type="GO" id="GO:0016020">
    <property type="term" value="C:membrane"/>
    <property type="evidence" value="ECO:0007669"/>
    <property type="project" value="UniProtKB-SubCell"/>
</dbReference>
<comment type="subcellular location">
    <subcellularLocation>
        <location evidence="1">Membrane</location>
        <topology evidence="1">Multi-pass membrane protein</topology>
    </subcellularLocation>
</comment>
<evidence type="ECO:0000256" key="2">
    <source>
        <dbReference type="ARBA" id="ARBA00022692"/>
    </source>
</evidence>
<dbReference type="Proteomes" id="UP001519460">
    <property type="component" value="Unassembled WGS sequence"/>
</dbReference>
<dbReference type="GO" id="GO:0007165">
    <property type="term" value="P:signal transduction"/>
    <property type="evidence" value="ECO:0007669"/>
    <property type="project" value="UniProtKB-ARBA"/>
</dbReference>
<keyword evidence="4 6" id="KW-0472">Membrane</keyword>
<keyword evidence="2 6" id="KW-0812">Transmembrane</keyword>
<comment type="caution">
    <text evidence="7">The sequence shown here is derived from an EMBL/GenBank/DDBJ whole genome shotgun (WGS) entry which is preliminary data.</text>
</comment>
<evidence type="ECO:0000313" key="8">
    <source>
        <dbReference type="Proteomes" id="UP001519460"/>
    </source>
</evidence>
<proteinExistence type="predicted"/>
<dbReference type="SUPFAM" id="SSF81321">
    <property type="entry name" value="Family A G protein-coupled receptor-like"/>
    <property type="match status" value="1"/>
</dbReference>
<evidence type="ECO:0000256" key="1">
    <source>
        <dbReference type="ARBA" id="ARBA00004141"/>
    </source>
</evidence>
<reference evidence="7 8" key="1">
    <citation type="journal article" date="2023" name="Sci. Data">
        <title>Genome assembly of the Korean intertidal mud-creeper Batillaria attramentaria.</title>
        <authorList>
            <person name="Patra A.K."/>
            <person name="Ho P.T."/>
            <person name="Jun S."/>
            <person name="Lee S.J."/>
            <person name="Kim Y."/>
            <person name="Won Y.J."/>
        </authorList>
    </citation>
    <scope>NUCLEOTIDE SEQUENCE [LARGE SCALE GENOMIC DNA]</scope>
    <source>
        <strain evidence="7">Wonlab-2016</strain>
    </source>
</reference>
<evidence type="ECO:0008006" key="9">
    <source>
        <dbReference type="Google" id="ProtNLM"/>
    </source>
</evidence>
<evidence type="ECO:0000256" key="3">
    <source>
        <dbReference type="ARBA" id="ARBA00022989"/>
    </source>
</evidence>
<dbReference type="PANTHER" id="PTHR23112">
    <property type="entry name" value="G PROTEIN-COUPLED RECEPTOR 157-RELATED"/>
    <property type="match status" value="1"/>
</dbReference>
<feature type="transmembrane region" description="Helical" evidence="6">
    <location>
        <begin position="191"/>
        <end position="214"/>
    </location>
</feature>
<keyword evidence="3 6" id="KW-1133">Transmembrane helix</keyword>
<accession>A0ABD0L9R4</accession>
<dbReference type="EMBL" id="JACVVK020000070">
    <property type="protein sequence ID" value="KAK7496021.1"/>
    <property type="molecule type" value="Genomic_DNA"/>
</dbReference>
<sequence>MSSMDIAFVTVTATTSILSVLGCVVIIGVHIAYKSLRTTGRSMLVQLSIADLQLALGNLMGVFWYLFSVRSMAYCYIQSAWTIFSSIASFLWVVAIAVVTVTALACQVLGYDPDLHQASWCWIDPDTKHMLFWTFWTGKAWELSAYCLTVVLYSAVKIALIRHEVTPVHNNVATSRRQSRRDVIQEANVKLTFVPLVFIVMRVWGTIRFLLGVFDHEYASSPEASWIVPLQGMGDSCQGFANFIVYCFFTSSVRRRLLRGCRGQGDVTSGAGTMTERSSRPGGMSTTKVDPTGDETEAD</sequence>
<dbReference type="AlphaFoldDB" id="A0ABD0L9R4"/>
<evidence type="ECO:0000313" key="7">
    <source>
        <dbReference type="EMBL" id="KAK7496021.1"/>
    </source>
</evidence>
<dbReference type="Gene3D" id="1.20.1070.10">
    <property type="entry name" value="Rhodopsin 7-helix transmembrane proteins"/>
    <property type="match status" value="2"/>
</dbReference>
<name>A0ABD0L9R4_9CAEN</name>